<name>A0A8D9PEW9_9VIRU</name>
<accession>A0A8D9PEW9</accession>
<organism evidence="1">
    <name type="scientific">Bacteriophage sp</name>
    <dbReference type="NCBI Taxonomy" id="38018"/>
    <lineage>
        <taxon>Viruses</taxon>
    </lineage>
</organism>
<protein>
    <submittedName>
        <fullName evidence="1">Uncharacterized protein</fullName>
    </submittedName>
</protein>
<dbReference type="EMBL" id="BK029940">
    <property type="protein sequence ID" value="DAD55943.1"/>
    <property type="molecule type" value="Genomic_DNA"/>
</dbReference>
<reference evidence="1" key="1">
    <citation type="journal article" date="2021" name="Proc. Natl. Acad. Sci. U.S.A.">
        <title>A Catalog of Tens of Thousands of Viruses from Human Metagenomes Reveals Hidden Associations with Chronic Diseases.</title>
        <authorList>
            <person name="Tisza M.J."/>
            <person name="Buck C.B."/>
        </authorList>
    </citation>
    <scope>NUCLEOTIDE SEQUENCE</scope>
    <source>
        <strain evidence="1">CtOZu12</strain>
    </source>
</reference>
<evidence type="ECO:0000313" key="1">
    <source>
        <dbReference type="EMBL" id="DAD55943.1"/>
    </source>
</evidence>
<sequence>MDYIDKQFAKHGYKLISSDKFGTYYEKKVDKFNYISELAIISKTNCKYLV</sequence>
<proteinExistence type="predicted"/>